<comment type="caution">
    <text evidence="2">The sequence shown here is derived from an EMBL/GenBank/DDBJ whole genome shotgun (WGS) entry which is preliminary data.</text>
</comment>
<dbReference type="Proteomes" id="UP000735302">
    <property type="component" value="Unassembled WGS sequence"/>
</dbReference>
<protein>
    <submittedName>
        <fullName evidence="2">Placenta-specific gene 8 protein-like</fullName>
    </submittedName>
</protein>
<evidence type="ECO:0000313" key="2">
    <source>
        <dbReference type="EMBL" id="GFO04372.1"/>
    </source>
</evidence>
<dbReference type="InterPro" id="IPR006461">
    <property type="entry name" value="PLAC_motif_containing"/>
</dbReference>
<dbReference type="EMBL" id="BLXT01003739">
    <property type="protein sequence ID" value="GFO04372.1"/>
    <property type="molecule type" value="Genomic_DNA"/>
</dbReference>
<dbReference type="AlphaFoldDB" id="A0AAV4AAW1"/>
<gene>
    <name evidence="2" type="ORF">PoB_003087700</name>
</gene>
<reference evidence="2 3" key="1">
    <citation type="journal article" date="2021" name="Elife">
        <title>Chloroplast acquisition without the gene transfer in kleptoplastic sea slugs, Plakobranchus ocellatus.</title>
        <authorList>
            <person name="Maeda T."/>
            <person name="Takahashi S."/>
            <person name="Yoshida T."/>
            <person name="Shimamura S."/>
            <person name="Takaki Y."/>
            <person name="Nagai Y."/>
            <person name="Toyoda A."/>
            <person name="Suzuki Y."/>
            <person name="Arimoto A."/>
            <person name="Ishii H."/>
            <person name="Satoh N."/>
            <person name="Nishiyama T."/>
            <person name="Hasebe M."/>
            <person name="Maruyama T."/>
            <person name="Minagawa J."/>
            <person name="Obokata J."/>
            <person name="Shigenobu S."/>
        </authorList>
    </citation>
    <scope>NUCLEOTIDE SEQUENCE [LARGE SCALE GENOMIC DNA]</scope>
</reference>
<accession>A0AAV4AAW1</accession>
<evidence type="ECO:0000256" key="1">
    <source>
        <dbReference type="ARBA" id="ARBA00009024"/>
    </source>
</evidence>
<dbReference type="NCBIfam" id="TIGR01571">
    <property type="entry name" value="A_thal_Cys_rich"/>
    <property type="match status" value="1"/>
</dbReference>
<keyword evidence="3" id="KW-1185">Reference proteome</keyword>
<name>A0AAV4AAW1_9GAST</name>
<dbReference type="PANTHER" id="PTHR15907">
    <property type="entry name" value="DUF614 FAMILY PROTEIN-RELATED"/>
    <property type="match status" value="1"/>
</dbReference>
<evidence type="ECO:0000313" key="3">
    <source>
        <dbReference type="Proteomes" id="UP000735302"/>
    </source>
</evidence>
<organism evidence="2 3">
    <name type="scientific">Plakobranchus ocellatus</name>
    <dbReference type="NCBI Taxonomy" id="259542"/>
    <lineage>
        <taxon>Eukaryota</taxon>
        <taxon>Metazoa</taxon>
        <taxon>Spiralia</taxon>
        <taxon>Lophotrochozoa</taxon>
        <taxon>Mollusca</taxon>
        <taxon>Gastropoda</taxon>
        <taxon>Heterobranchia</taxon>
        <taxon>Euthyneura</taxon>
        <taxon>Panpulmonata</taxon>
        <taxon>Sacoglossa</taxon>
        <taxon>Placobranchoidea</taxon>
        <taxon>Plakobranchidae</taxon>
        <taxon>Plakobranchus</taxon>
    </lineage>
</organism>
<dbReference type="Pfam" id="PF04749">
    <property type="entry name" value="PLAC8"/>
    <property type="match status" value="1"/>
</dbReference>
<comment type="similarity">
    <text evidence="1">Belongs to the cornifelin family.</text>
</comment>
<sequence>MNEMRINTEKFKIHLKGELNSKVQPQPYAAAPPPQTGYIYGYGQVVTSQPVGGSTAAVQQQPTQLPERKWHTGLFNITSDISICLRGAFLGPCLLRKTTKAMGEPPCVLDCPINPLAELRSKWRAQNNIEGSTTHDCLQGTCCFCCALCQLARDVKIVQKAGTGH</sequence>
<proteinExistence type="inferred from homology"/>